<reference evidence="2" key="1">
    <citation type="submission" date="2020-07" db="EMBL/GenBank/DDBJ databases">
        <title>Multicomponent nature underlies the extraordinary mechanical properties of spider dragline silk.</title>
        <authorList>
            <person name="Kono N."/>
            <person name="Nakamura H."/>
            <person name="Mori M."/>
            <person name="Yoshida Y."/>
            <person name="Ohtoshi R."/>
            <person name="Malay A.D."/>
            <person name="Moran D.A.P."/>
            <person name="Tomita M."/>
            <person name="Numata K."/>
            <person name="Arakawa K."/>
        </authorList>
    </citation>
    <scope>NUCLEOTIDE SEQUENCE</scope>
</reference>
<organism evidence="2 3">
    <name type="scientific">Trichonephila clavata</name>
    <name type="common">Joro spider</name>
    <name type="synonym">Nephila clavata</name>
    <dbReference type="NCBI Taxonomy" id="2740835"/>
    <lineage>
        <taxon>Eukaryota</taxon>
        <taxon>Metazoa</taxon>
        <taxon>Ecdysozoa</taxon>
        <taxon>Arthropoda</taxon>
        <taxon>Chelicerata</taxon>
        <taxon>Arachnida</taxon>
        <taxon>Araneae</taxon>
        <taxon>Araneomorphae</taxon>
        <taxon>Entelegynae</taxon>
        <taxon>Araneoidea</taxon>
        <taxon>Nephilidae</taxon>
        <taxon>Trichonephila</taxon>
    </lineage>
</organism>
<protein>
    <recommendedName>
        <fullName evidence="4">Gustatory receptor</fullName>
    </recommendedName>
</protein>
<feature type="transmembrane region" description="Helical" evidence="1">
    <location>
        <begin position="110"/>
        <end position="129"/>
    </location>
</feature>
<keyword evidence="1" id="KW-0472">Membrane</keyword>
<feature type="transmembrane region" description="Helical" evidence="1">
    <location>
        <begin position="51"/>
        <end position="70"/>
    </location>
</feature>
<comment type="caution">
    <text evidence="2">The sequence shown here is derived from an EMBL/GenBank/DDBJ whole genome shotgun (WGS) entry which is preliminary data.</text>
</comment>
<feature type="transmembrane region" description="Helical" evidence="1">
    <location>
        <begin position="170"/>
        <end position="193"/>
    </location>
</feature>
<proteinExistence type="predicted"/>
<gene>
    <name evidence="2" type="primary">AVEN_110549_1</name>
    <name evidence="2" type="ORF">TNCT_195451</name>
</gene>
<feature type="transmembrane region" description="Helical" evidence="1">
    <location>
        <begin position="279"/>
        <end position="298"/>
    </location>
</feature>
<keyword evidence="1" id="KW-1133">Transmembrane helix</keyword>
<keyword evidence="1" id="KW-0812">Transmembrane</keyword>
<evidence type="ECO:0000313" key="2">
    <source>
        <dbReference type="EMBL" id="GFQ63846.1"/>
    </source>
</evidence>
<dbReference type="AlphaFoldDB" id="A0A8X6K666"/>
<evidence type="ECO:0008006" key="4">
    <source>
        <dbReference type="Google" id="ProtNLM"/>
    </source>
</evidence>
<feature type="transmembrane region" description="Helical" evidence="1">
    <location>
        <begin position="205"/>
        <end position="228"/>
    </location>
</feature>
<name>A0A8X6K666_TRICU</name>
<sequence>MGIFIITREGMVLTVWNSVYSQRKKIFELFESILSASPTFPNAKSRRWSRLFHGSLLCVYFYILIVSILMTSLLNYSDAKDYIYITLFGIIVEESSHMVVFILYFAFNSYLLIVPSVASFTYVYVCCQLRRMLKLCHQRLKKCRSFEEIEHIFQQATDLMFVIKKTEDSLSVCAFFVIAFNLILSFTSLYYGLGYYVTRASITAGVVAWLFSNQMSFIIICLTASNVLNEVMDLKTAFQIILCNFNQSESTLNMFFQRLAVLDSVSLTGWKMFNLSKGLILSAFGSILTYGLLVLQTLNYKDPQIV</sequence>
<keyword evidence="3" id="KW-1185">Reference proteome</keyword>
<dbReference type="EMBL" id="BMAO01009973">
    <property type="protein sequence ID" value="GFQ63846.1"/>
    <property type="molecule type" value="Genomic_DNA"/>
</dbReference>
<evidence type="ECO:0000256" key="1">
    <source>
        <dbReference type="SAM" id="Phobius"/>
    </source>
</evidence>
<evidence type="ECO:0000313" key="3">
    <source>
        <dbReference type="Proteomes" id="UP000887116"/>
    </source>
</evidence>
<dbReference type="OrthoDB" id="5800391at2759"/>
<dbReference type="Proteomes" id="UP000887116">
    <property type="component" value="Unassembled WGS sequence"/>
</dbReference>
<accession>A0A8X6K666</accession>